<protein>
    <submittedName>
        <fullName evidence="1">Uncharacterized protein</fullName>
    </submittedName>
</protein>
<evidence type="ECO:0000313" key="1">
    <source>
        <dbReference type="EMBL" id="KAH7902822.1"/>
    </source>
</evidence>
<comment type="caution">
    <text evidence="1">The sequence shown here is derived from an EMBL/GenBank/DDBJ whole genome shotgun (WGS) entry which is preliminary data.</text>
</comment>
<proteinExistence type="predicted"/>
<sequence>LRRGHTSAIVEGVELSSDGRWAAVGTRKRTVHIFPINPYGGAPDSRSHLEGRVCNVQEIPLSTEIAPIVRLRSPQSAAIDGPRAPLIFTFLPNFGVALPPSLIPPTGGATSPSPSTGRPEPASPHRVQRQFNYQDLLMFDPLDGMLSLRRITLQQRLHDQGPSFPASFSGFGTSISLPGAGGAGRLSASPPSRGNGMRNKSSGLTQMMEASTELTGRESTVATWQLRRRQDWGEIKNSLESMDTHPEVVPRKANSLAHAELSTCSKAVGILPRSIYLAHQFSFYTLGEDYHALVRRYQLDIAGNKIEVRKEVEASAYTAGTGELFVEGFSAPRDVRHAASSFDEPIASAMSADLGRSHSPRAIIPMLPNGTPGSKPKSFKNTIPIRNMTAGITEGMGESLGRIRREIHKSLTSRTRTFYTRHPNLMKLMTKRHHAALRGEKETPEGRYQLPLRLLTL</sequence>
<accession>A0ACB7ZQ52</accession>
<evidence type="ECO:0000313" key="2">
    <source>
        <dbReference type="Proteomes" id="UP000790377"/>
    </source>
</evidence>
<gene>
    <name evidence="1" type="ORF">BJ138DRAFT_271896</name>
</gene>
<name>A0ACB7ZQ52_9AGAM</name>
<reference evidence="1" key="1">
    <citation type="journal article" date="2021" name="New Phytol.">
        <title>Evolutionary innovations through gain and loss of genes in the ectomycorrhizal Boletales.</title>
        <authorList>
            <person name="Wu G."/>
            <person name="Miyauchi S."/>
            <person name="Morin E."/>
            <person name="Kuo A."/>
            <person name="Drula E."/>
            <person name="Varga T."/>
            <person name="Kohler A."/>
            <person name="Feng B."/>
            <person name="Cao Y."/>
            <person name="Lipzen A."/>
            <person name="Daum C."/>
            <person name="Hundley H."/>
            <person name="Pangilinan J."/>
            <person name="Johnson J."/>
            <person name="Barry K."/>
            <person name="LaButti K."/>
            <person name="Ng V."/>
            <person name="Ahrendt S."/>
            <person name="Min B."/>
            <person name="Choi I.G."/>
            <person name="Park H."/>
            <person name="Plett J.M."/>
            <person name="Magnuson J."/>
            <person name="Spatafora J.W."/>
            <person name="Nagy L.G."/>
            <person name="Henrissat B."/>
            <person name="Grigoriev I.V."/>
            <person name="Yang Z.L."/>
            <person name="Xu J."/>
            <person name="Martin F.M."/>
        </authorList>
    </citation>
    <scope>NUCLEOTIDE SEQUENCE</scope>
    <source>
        <strain evidence="1">ATCC 28755</strain>
    </source>
</reference>
<organism evidence="1 2">
    <name type="scientific">Hygrophoropsis aurantiaca</name>
    <dbReference type="NCBI Taxonomy" id="72124"/>
    <lineage>
        <taxon>Eukaryota</taxon>
        <taxon>Fungi</taxon>
        <taxon>Dikarya</taxon>
        <taxon>Basidiomycota</taxon>
        <taxon>Agaricomycotina</taxon>
        <taxon>Agaricomycetes</taxon>
        <taxon>Agaricomycetidae</taxon>
        <taxon>Boletales</taxon>
        <taxon>Coniophorineae</taxon>
        <taxon>Hygrophoropsidaceae</taxon>
        <taxon>Hygrophoropsis</taxon>
    </lineage>
</organism>
<keyword evidence="2" id="KW-1185">Reference proteome</keyword>
<dbReference type="Proteomes" id="UP000790377">
    <property type="component" value="Unassembled WGS sequence"/>
</dbReference>
<dbReference type="EMBL" id="MU269495">
    <property type="protein sequence ID" value="KAH7902822.1"/>
    <property type="molecule type" value="Genomic_DNA"/>
</dbReference>
<feature type="non-terminal residue" evidence="1">
    <location>
        <position position="1"/>
    </location>
</feature>